<dbReference type="UniPathway" id="UPA00252"/>
<dbReference type="GO" id="GO:0006779">
    <property type="term" value="P:porphyrin-containing compound biosynthetic process"/>
    <property type="evidence" value="ECO:0007669"/>
    <property type="project" value="UniProtKB-KW"/>
</dbReference>
<dbReference type="InterPro" id="IPR011990">
    <property type="entry name" value="TPR-like_helical_dom_sf"/>
</dbReference>
<evidence type="ECO:0000256" key="3">
    <source>
        <dbReference type="ARBA" id="ARBA00004744"/>
    </source>
</evidence>
<evidence type="ECO:0000256" key="12">
    <source>
        <dbReference type="PROSITE-ProRule" id="PRU00339"/>
    </source>
</evidence>
<dbReference type="OrthoDB" id="7067577at2"/>
<keyword evidence="6 13" id="KW-0812">Transmembrane</keyword>
<keyword evidence="5" id="KW-0997">Cell inner membrane</keyword>
<keyword evidence="11" id="KW-0627">Porphyrin biosynthesis</keyword>
<dbReference type="InterPro" id="IPR010817">
    <property type="entry name" value="HemY_N"/>
</dbReference>
<dbReference type="Gene3D" id="1.25.40.10">
    <property type="entry name" value="Tetratricopeptide repeat domain"/>
    <property type="match status" value="2"/>
</dbReference>
<proteinExistence type="predicted"/>
<dbReference type="PROSITE" id="PS50005">
    <property type="entry name" value="TPR"/>
    <property type="match status" value="1"/>
</dbReference>
<dbReference type="InterPro" id="IPR005254">
    <property type="entry name" value="Heme_biosyn_assoc_TPR_pro"/>
</dbReference>
<evidence type="ECO:0000256" key="11">
    <source>
        <dbReference type="ARBA" id="ARBA00023244"/>
    </source>
</evidence>
<gene>
    <name evidence="15" type="ORF">BTN49_3316</name>
</gene>
<evidence type="ECO:0000256" key="13">
    <source>
        <dbReference type="SAM" id="Phobius"/>
    </source>
</evidence>
<dbReference type="NCBIfam" id="TIGR00540">
    <property type="entry name" value="TPR_hemY_coli"/>
    <property type="match status" value="1"/>
</dbReference>
<dbReference type="Pfam" id="PF13174">
    <property type="entry name" value="TPR_6"/>
    <property type="match status" value="1"/>
</dbReference>
<comment type="subcellular location">
    <subcellularLocation>
        <location evidence="2">Cell inner membrane</location>
        <topology evidence="2">Multi-pass membrane protein</topology>
    </subcellularLocation>
</comment>
<evidence type="ECO:0000256" key="10">
    <source>
        <dbReference type="ARBA" id="ARBA00023136"/>
    </source>
</evidence>
<dbReference type="SUPFAM" id="SSF48452">
    <property type="entry name" value="TPR-like"/>
    <property type="match status" value="2"/>
</dbReference>
<evidence type="ECO:0000256" key="5">
    <source>
        <dbReference type="ARBA" id="ARBA00022519"/>
    </source>
</evidence>
<keyword evidence="9 13" id="KW-1133">Transmembrane helix</keyword>
<comment type="pathway">
    <text evidence="3">Porphyrin-containing compound metabolism; protoheme biosynthesis.</text>
</comment>
<dbReference type="EMBL" id="NBYY01000039">
    <property type="protein sequence ID" value="PCS21169.1"/>
    <property type="molecule type" value="Genomic_DNA"/>
</dbReference>
<feature type="repeat" description="TPR" evidence="12">
    <location>
        <begin position="327"/>
        <end position="360"/>
    </location>
</feature>
<feature type="domain" description="HemY N-terminal" evidence="14">
    <location>
        <begin position="26"/>
        <end position="132"/>
    </location>
</feature>
<name>A0A2A5SZ09_9GAMM</name>
<evidence type="ECO:0000256" key="8">
    <source>
        <dbReference type="ARBA" id="ARBA00022803"/>
    </source>
</evidence>
<keyword evidence="10 13" id="KW-0472">Membrane</keyword>
<evidence type="ECO:0000256" key="2">
    <source>
        <dbReference type="ARBA" id="ARBA00004429"/>
    </source>
</evidence>
<sequence length="394" mass="45197">MIKILLLVITLISGLIFGQDLADNQGYVLISVANRTIEMSFITLIVLVLVAFAIFYLLEFILRKVFSLSSSTQEWFAYRRNRKARQLTNDGLLKLLVGEWKQAEKLVVKGATNSDAPLLNYLTAAEAAQERGDAERRDRYLQQAADCGTDNLVTSLTRAKLQYRHKQYEEALASLQGLIHDYPRNVILLTLLKDTYLQLQDWQALLSLLPSLKRINVIPEEDTRKLEIRAECGLINYIAMQKGSDRLLTHWNNLSRTTRQQTTCITCLVKQLIARNADDEAYVILRESFKKKPDETLIHLVSQLSLQNYDPVIVKLNELLRYNEKSSVIHSTIGQLYFRKGKWVEAREHFERALNIRPDVTNYALLVNTLEKLNKSSIASRISREALKLALPHQ</sequence>
<accession>A0A2A5SZ09</accession>
<dbReference type="GO" id="GO:0005886">
    <property type="term" value="C:plasma membrane"/>
    <property type="evidence" value="ECO:0007669"/>
    <property type="project" value="UniProtKB-SubCell"/>
</dbReference>
<evidence type="ECO:0000256" key="9">
    <source>
        <dbReference type="ARBA" id="ARBA00022989"/>
    </source>
</evidence>
<dbReference type="InterPro" id="IPR019734">
    <property type="entry name" value="TPR_rpt"/>
</dbReference>
<protein>
    <submittedName>
        <fullName evidence="15">Uncharacterized protein EC-HemY</fullName>
    </submittedName>
</protein>
<keyword evidence="7" id="KW-0677">Repeat</keyword>
<dbReference type="GO" id="GO:0042168">
    <property type="term" value="P:heme metabolic process"/>
    <property type="evidence" value="ECO:0007669"/>
    <property type="project" value="InterPro"/>
</dbReference>
<evidence type="ECO:0000259" key="14">
    <source>
        <dbReference type="Pfam" id="PF07219"/>
    </source>
</evidence>
<dbReference type="Pfam" id="PF07719">
    <property type="entry name" value="TPR_2"/>
    <property type="match status" value="1"/>
</dbReference>
<dbReference type="Proteomes" id="UP000219020">
    <property type="component" value="Unassembled WGS sequence"/>
</dbReference>
<organism evidence="15 16">
    <name type="scientific">Candidatus Enterovibrio escicola</name>
    <dbReference type="NCBI Taxonomy" id="1927127"/>
    <lineage>
        <taxon>Bacteria</taxon>
        <taxon>Pseudomonadati</taxon>
        <taxon>Pseudomonadota</taxon>
        <taxon>Gammaproteobacteria</taxon>
        <taxon>Vibrionales</taxon>
        <taxon>Vibrionaceae</taxon>
        <taxon>Enterovibrio</taxon>
    </lineage>
</organism>
<evidence type="ECO:0000256" key="7">
    <source>
        <dbReference type="ARBA" id="ARBA00022737"/>
    </source>
</evidence>
<dbReference type="AlphaFoldDB" id="A0A2A5SZ09"/>
<dbReference type="InterPro" id="IPR013105">
    <property type="entry name" value="TPR_2"/>
</dbReference>
<dbReference type="Pfam" id="PF07219">
    <property type="entry name" value="HemY_N"/>
    <property type="match status" value="1"/>
</dbReference>
<dbReference type="RefSeq" id="WP_097357431.1">
    <property type="nucleotide sequence ID" value="NZ_CAWNJE010000020.1"/>
</dbReference>
<keyword evidence="8 12" id="KW-0802">TPR repeat</keyword>
<feature type="transmembrane region" description="Helical" evidence="13">
    <location>
        <begin position="42"/>
        <end position="62"/>
    </location>
</feature>
<dbReference type="PROSITE" id="PS50293">
    <property type="entry name" value="TPR_REGION"/>
    <property type="match status" value="1"/>
</dbReference>
<evidence type="ECO:0000256" key="4">
    <source>
        <dbReference type="ARBA" id="ARBA00022475"/>
    </source>
</evidence>
<reference evidence="16" key="1">
    <citation type="submission" date="2017-04" db="EMBL/GenBank/DDBJ databases">
        <title>Genome evolution of the luminous symbionts of deep sea anglerfish.</title>
        <authorList>
            <person name="Hendry T.A."/>
        </authorList>
    </citation>
    <scope>NUCLEOTIDE SEQUENCE [LARGE SCALE GENOMIC DNA]</scope>
</reference>
<dbReference type="SMART" id="SM00028">
    <property type="entry name" value="TPR"/>
    <property type="match status" value="1"/>
</dbReference>
<comment type="function">
    <text evidence="1">Involved in a late step of protoheme IX synthesis.</text>
</comment>
<evidence type="ECO:0000256" key="1">
    <source>
        <dbReference type="ARBA" id="ARBA00002962"/>
    </source>
</evidence>
<dbReference type="GeneID" id="66952748"/>
<comment type="caution">
    <text evidence="15">The sequence shown here is derived from an EMBL/GenBank/DDBJ whole genome shotgun (WGS) entry which is preliminary data.</text>
</comment>
<keyword evidence="4" id="KW-1003">Cell membrane</keyword>
<evidence type="ECO:0000256" key="6">
    <source>
        <dbReference type="ARBA" id="ARBA00022692"/>
    </source>
</evidence>
<keyword evidence="16" id="KW-1185">Reference proteome</keyword>
<evidence type="ECO:0000313" key="16">
    <source>
        <dbReference type="Proteomes" id="UP000219020"/>
    </source>
</evidence>
<evidence type="ECO:0000313" key="15">
    <source>
        <dbReference type="EMBL" id="PCS21169.1"/>
    </source>
</evidence>